<sequence>MYHRTVRRKRKITYCSTYLANSVLVIIDAIISVAVNDDIFSYIYTTHATRALQGRDLSGEYSPHNIPRITHFMDKQTRLHSPRYLRRFCNCFAS</sequence>
<keyword evidence="1" id="KW-1133">Transmembrane helix</keyword>
<organism evidence="2 3">
    <name type="scientific">Periplaneta americana</name>
    <name type="common">American cockroach</name>
    <name type="synonym">Blatta americana</name>
    <dbReference type="NCBI Taxonomy" id="6978"/>
    <lineage>
        <taxon>Eukaryota</taxon>
        <taxon>Metazoa</taxon>
        <taxon>Ecdysozoa</taxon>
        <taxon>Arthropoda</taxon>
        <taxon>Hexapoda</taxon>
        <taxon>Insecta</taxon>
        <taxon>Pterygota</taxon>
        <taxon>Neoptera</taxon>
        <taxon>Polyneoptera</taxon>
        <taxon>Dictyoptera</taxon>
        <taxon>Blattodea</taxon>
        <taxon>Blattoidea</taxon>
        <taxon>Blattidae</taxon>
        <taxon>Blattinae</taxon>
        <taxon>Periplaneta</taxon>
    </lineage>
</organism>
<dbReference type="Proteomes" id="UP001148838">
    <property type="component" value="Unassembled WGS sequence"/>
</dbReference>
<gene>
    <name evidence="2" type="ORF">ANN_19624</name>
</gene>
<comment type="caution">
    <text evidence="2">The sequence shown here is derived from an EMBL/GenBank/DDBJ whole genome shotgun (WGS) entry which is preliminary data.</text>
</comment>
<keyword evidence="3" id="KW-1185">Reference proteome</keyword>
<dbReference type="EMBL" id="JAJSOF020000031">
    <property type="protein sequence ID" value="KAJ4431031.1"/>
    <property type="molecule type" value="Genomic_DNA"/>
</dbReference>
<evidence type="ECO:0000313" key="3">
    <source>
        <dbReference type="Proteomes" id="UP001148838"/>
    </source>
</evidence>
<reference evidence="2 3" key="1">
    <citation type="journal article" date="2022" name="Allergy">
        <title>Genome assembly and annotation of Periplaneta americana reveal a comprehensive cockroach allergen profile.</title>
        <authorList>
            <person name="Wang L."/>
            <person name="Xiong Q."/>
            <person name="Saelim N."/>
            <person name="Wang L."/>
            <person name="Nong W."/>
            <person name="Wan A.T."/>
            <person name="Shi M."/>
            <person name="Liu X."/>
            <person name="Cao Q."/>
            <person name="Hui J.H.L."/>
            <person name="Sookrung N."/>
            <person name="Leung T.F."/>
            <person name="Tungtrongchitr A."/>
            <person name="Tsui S.K.W."/>
        </authorList>
    </citation>
    <scope>NUCLEOTIDE SEQUENCE [LARGE SCALE GENOMIC DNA]</scope>
    <source>
        <strain evidence="2">PWHHKU_190912</strain>
    </source>
</reference>
<evidence type="ECO:0008006" key="4">
    <source>
        <dbReference type="Google" id="ProtNLM"/>
    </source>
</evidence>
<evidence type="ECO:0000313" key="2">
    <source>
        <dbReference type="EMBL" id="KAJ4431031.1"/>
    </source>
</evidence>
<feature type="transmembrane region" description="Helical" evidence="1">
    <location>
        <begin position="12"/>
        <end position="35"/>
    </location>
</feature>
<protein>
    <recommendedName>
        <fullName evidence="4">Secreted protein</fullName>
    </recommendedName>
</protein>
<proteinExistence type="predicted"/>
<keyword evidence="1" id="KW-0812">Transmembrane</keyword>
<keyword evidence="1" id="KW-0472">Membrane</keyword>
<accession>A0ABQ8SBI4</accession>
<evidence type="ECO:0000256" key="1">
    <source>
        <dbReference type="SAM" id="Phobius"/>
    </source>
</evidence>
<name>A0ABQ8SBI4_PERAM</name>